<feature type="coiled-coil region" evidence="1">
    <location>
        <begin position="96"/>
        <end position="127"/>
    </location>
</feature>
<proteinExistence type="predicted"/>
<dbReference type="AlphaFoldDB" id="C1DUR3"/>
<keyword evidence="3" id="KW-1185">Reference proteome</keyword>
<dbReference type="NCBIfam" id="TIGR02591">
    <property type="entry name" value="cas_Csh1"/>
    <property type="match status" value="1"/>
</dbReference>
<dbReference type="HOGENOM" id="CLU_475498_0_0_0"/>
<dbReference type="CDD" id="cd09672">
    <property type="entry name" value="Cas8a1_I-A"/>
    <property type="match status" value="1"/>
</dbReference>
<protein>
    <submittedName>
        <fullName evidence="2">Crispr-associated protein, family</fullName>
    </submittedName>
</protein>
<dbReference type="OrthoDB" id="5422815at2"/>
<dbReference type="STRING" id="204536.SULAZ_0871"/>
<dbReference type="KEGG" id="saf:SULAZ_0871"/>
<dbReference type="eggNOG" id="ENOG502Z952">
    <property type="taxonomic scope" value="Bacteria"/>
</dbReference>
<dbReference type="RefSeq" id="WP_012674258.1">
    <property type="nucleotide sequence ID" value="NC_012438.1"/>
</dbReference>
<dbReference type="InterPro" id="IPR013389">
    <property type="entry name" value="CRISPR-assoc_prot_Cas8b"/>
</dbReference>
<organism evidence="2 3">
    <name type="scientific">Sulfurihydrogenibium azorense (strain DSM 15241 / OCM 825 / Az-Fu1)</name>
    <dbReference type="NCBI Taxonomy" id="204536"/>
    <lineage>
        <taxon>Bacteria</taxon>
        <taxon>Pseudomonadati</taxon>
        <taxon>Aquificota</taxon>
        <taxon>Aquificia</taxon>
        <taxon>Aquificales</taxon>
        <taxon>Hydrogenothermaceae</taxon>
        <taxon>Sulfurihydrogenibium</taxon>
    </lineage>
</organism>
<gene>
    <name evidence="2" type="ordered locus">SULAZ_0871</name>
</gene>
<dbReference type="EMBL" id="CP001229">
    <property type="protein sequence ID" value="ACN98938.1"/>
    <property type="molecule type" value="Genomic_DNA"/>
</dbReference>
<dbReference type="Pfam" id="PF09484">
    <property type="entry name" value="Cas_TM1802"/>
    <property type="match status" value="1"/>
</dbReference>
<sequence length="567" mass="66694">MIEAVRNLGEFVLQQENKSEIDILLENPNSGNYNKVIVLNFNKDFTFSNITTEDFKKDNWRVYLYRRKSSNGPDFTPTARVTEPKKTIENKIIKWFEEHRNENQILKKMYEELIKNKNDILNEVEKRKSSKDEGIVLTVKIDGKYLYEIDNPNFKEIFIKDFYKRLKDTKSKNACCSLCGEVKDEVFTTSEIYKFYTLDKPGYIAGGFNKSNAWKNFPVCESCYLKVDYGRKYIEEHLEFNFYGKTYYIIPNVILNTKEVMNEYLDILSEAKKRVSLKDKNPTEDENYIINLLKDHKDGLCFYFLFLKKENSAERILLLIEDVLPSRISKIFKVKKEVEKIFNIENYNFGFLTQFLGNYDKIFFEVIDKIFRGGKLDFQTLLQIFTKKIRDEFLSGNSITNTVIYALMNVRFFEELGLLESKEGKMEKTKFDEIYEKVGKSLNTPAKRGIFLLGALTQMLLDIQWSERKTTPFFKNLKGLKMNEEDIKGLLPKVVNKLMEYERYDKGKQELAQEISKNLLSQEKFGLSINEINFYFVSGMALSEEVANIIKKEKNFEIKEESSDVEP</sequence>
<reference evidence="2 3" key="1">
    <citation type="journal article" date="2009" name="J. Bacteriol.">
        <title>Complete and draft genome sequences of six members of the Aquificales.</title>
        <authorList>
            <person name="Reysenbach A.L."/>
            <person name="Hamamura N."/>
            <person name="Podar M."/>
            <person name="Griffiths E."/>
            <person name="Ferreira S."/>
            <person name="Hochstein R."/>
            <person name="Heidelberg J."/>
            <person name="Johnson J."/>
            <person name="Mead D."/>
            <person name="Pohorille A."/>
            <person name="Sarmiento M."/>
            <person name="Schweighofer K."/>
            <person name="Seshadri R."/>
            <person name="Voytek M.A."/>
        </authorList>
    </citation>
    <scope>NUCLEOTIDE SEQUENCE [LARGE SCALE GENOMIC DNA]</scope>
    <source>
        <strain evidence="3">Az-Fu1 / DSM 15241 / OCM 825</strain>
    </source>
</reference>
<dbReference type="InterPro" id="IPR013420">
    <property type="entry name" value="CRISPR-assoc_prot_Cas8b/Csh1_C"/>
</dbReference>
<dbReference type="Proteomes" id="UP000001369">
    <property type="component" value="Chromosome"/>
</dbReference>
<accession>C1DUR3</accession>
<evidence type="ECO:0000313" key="2">
    <source>
        <dbReference type="EMBL" id="ACN98938.1"/>
    </source>
</evidence>
<evidence type="ECO:0000256" key="1">
    <source>
        <dbReference type="SAM" id="Coils"/>
    </source>
</evidence>
<name>C1DUR3_SULAA</name>
<evidence type="ECO:0000313" key="3">
    <source>
        <dbReference type="Proteomes" id="UP000001369"/>
    </source>
</evidence>
<dbReference type="NCBIfam" id="TIGR02556">
    <property type="entry name" value="cas_TM1802"/>
    <property type="match status" value="1"/>
</dbReference>
<keyword evidence="1" id="KW-0175">Coiled coil</keyword>